<reference evidence="2 3" key="1">
    <citation type="journal article" date="2016" name="PLoS ONE">
        <title>Complete Genome Sequence and Comparative Genomics of a Novel Myxobacterium Myxococcus hansupus.</title>
        <authorList>
            <person name="Sharma G."/>
            <person name="Narwani T."/>
            <person name="Subramanian S."/>
        </authorList>
    </citation>
    <scope>NUCLEOTIDE SEQUENCE [LARGE SCALE GENOMIC DNA]</scope>
    <source>
        <strain evidence="3">mixupus</strain>
    </source>
</reference>
<feature type="compositionally biased region" description="Polar residues" evidence="1">
    <location>
        <begin position="1"/>
        <end position="11"/>
    </location>
</feature>
<protein>
    <submittedName>
        <fullName evidence="2">Uncharacterized protein</fullName>
    </submittedName>
</protein>
<dbReference type="EMBL" id="CP012109">
    <property type="protein sequence ID" value="AKQ67965.1"/>
    <property type="molecule type" value="Genomic_DNA"/>
</dbReference>
<accession>A0A0H4X2U1</accession>
<dbReference type="STRING" id="1297742.A176_004877"/>
<evidence type="ECO:0000256" key="1">
    <source>
        <dbReference type="SAM" id="MobiDB-lite"/>
    </source>
</evidence>
<dbReference type="Proteomes" id="UP000009026">
    <property type="component" value="Chromosome"/>
</dbReference>
<dbReference type="KEGG" id="mym:A176_004877"/>
<sequence length="127" mass="13667">MSNSADSSYSRQALVLPTCSQEPAAPPGQSRSSRQGCRHRSAAPDVRQTLQGEQSSEFSQSSPTEAGDPEHACTHTESGAHWYPASQRPEPGLHRSSHRIRSLGQEAKSGQSKVSRHGSPIRAPTTH</sequence>
<feature type="compositionally biased region" description="Low complexity" evidence="1">
    <location>
        <begin position="53"/>
        <end position="62"/>
    </location>
</feature>
<evidence type="ECO:0000313" key="3">
    <source>
        <dbReference type="Proteomes" id="UP000009026"/>
    </source>
</evidence>
<dbReference type="AlphaFoldDB" id="A0A0H4X2U1"/>
<organism evidence="2 3">
    <name type="scientific">Pseudomyxococcus hansupus</name>
    <dbReference type="NCBI Taxonomy" id="1297742"/>
    <lineage>
        <taxon>Bacteria</taxon>
        <taxon>Pseudomonadati</taxon>
        <taxon>Myxococcota</taxon>
        <taxon>Myxococcia</taxon>
        <taxon>Myxococcales</taxon>
        <taxon>Cystobacterineae</taxon>
        <taxon>Myxococcaceae</taxon>
        <taxon>Pseudomyxococcus</taxon>
    </lineage>
</organism>
<keyword evidence="3" id="KW-1185">Reference proteome</keyword>
<proteinExistence type="predicted"/>
<evidence type="ECO:0000313" key="2">
    <source>
        <dbReference type="EMBL" id="AKQ67965.1"/>
    </source>
</evidence>
<feature type="region of interest" description="Disordered" evidence="1">
    <location>
        <begin position="1"/>
        <end position="127"/>
    </location>
</feature>
<name>A0A0H4X2U1_9BACT</name>
<gene>
    <name evidence="2" type="ORF">A176_004877</name>
</gene>